<name>A0A8K0I0D1_COCNU</name>
<evidence type="ECO:0000313" key="3">
    <source>
        <dbReference type="EMBL" id="KAG1331307.1"/>
    </source>
</evidence>
<comment type="similarity">
    <text evidence="1 2">Belongs to the RNase T2 family.</text>
</comment>
<reference evidence="3" key="1">
    <citation type="journal article" date="2017" name="Gigascience">
        <title>The genome draft of coconut (Cocos nucifera).</title>
        <authorList>
            <person name="Xiao Y."/>
            <person name="Xu P."/>
            <person name="Fan H."/>
            <person name="Baudouin L."/>
            <person name="Xia W."/>
            <person name="Bocs S."/>
            <person name="Xu J."/>
            <person name="Li Q."/>
            <person name="Guo A."/>
            <person name="Zhou L."/>
            <person name="Li J."/>
            <person name="Wu Y."/>
            <person name="Ma Z."/>
            <person name="Armero A."/>
            <person name="Issali A.E."/>
            <person name="Liu N."/>
            <person name="Peng M."/>
            <person name="Yang Y."/>
        </authorList>
    </citation>
    <scope>NUCLEOTIDE SEQUENCE</scope>
    <source>
        <tissue evidence="3">Spear leaf of Hainan Tall coconut</tissue>
    </source>
</reference>
<dbReference type="Proteomes" id="UP000797356">
    <property type="component" value="Chromosome 2"/>
</dbReference>
<dbReference type="OrthoDB" id="435754at2759"/>
<dbReference type="EMBL" id="CM017873">
    <property type="protein sequence ID" value="KAG1331307.1"/>
    <property type="molecule type" value="Genomic_DNA"/>
</dbReference>
<sequence length="167" mass="18948">MDELNDYWSDASCPSKSGLGRWEKVWCTYGTCSNLTESEYFKRALALRAQANLLSILKRNGTVPSTTRYYKLKDIQEALYRILGASTVVECNRQWFIFGDYQLYKIHICISSNAKSIIHCPTKKKSINCGSQVKFLPFDPRELPVTTSADNMPANPIKMPAATDMDM</sequence>
<dbReference type="GO" id="GO:0006401">
    <property type="term" value="P:RNA catabolic process"/>
    <property type="evidence" value="ECO:0007669"/>
    <property type="project" value="TreeGrafter"/>
</dbReference>
<dbReference type="GO" id="GO:0033897">
    <property type="term" value="F:ribonuclease T2 activity"/>
    <property type="evidence" value="ECO:0007669"/>
    <property type="project" value="InterPro"/>
</dbReference>
<keyword evidence="4" id="KW-1185">Reference proteome</keyword>
<evidence type="ECO:0000256" key="1">
    <source>
        <dbReference type="ARBA" id="ARBA00007469"/>
    </source>
</evidence>
<accession>A0A8K0I0D1</accession>
<dbReference type="PANTHER" id="PTHR11240">
    <property type="entry name" value="RIBONUCLEASE T2"/>
    <property type="match status" value="1"/>
</dbReference>
<dbReference type="GO" id="GO:0003723">
    <property type="term" value="F:RNA binding"/>
    <property type="evidence" value="ECO:0007669"/>
    <property type="project" value="InterPro"/>
</dbReference>
<organism evidence="3 4">
    <name type="scientific">Cocos nucifera</name>
    <name type="common">Coconut palm</name>
    <dbReference type="NCBI Taxonomy" id="13894"/>
    <lineage>
        <taxon>Eukaryota</taxon>
        <taxon>Viridiplantae</taxon>
        <taxon>Streptophyta</taxon>
        <taxon>Embryophyta</taxon>
        <taxon>Tracheophyta</taxon>
        <taxon>Spermatophyta</taxon>
        <taxon>Magnoliopsida</taxon>
        <taxon>Liliopsida</taxon>
        <taxon>Arecaceae</taxon>
        <taxon>Arecoideae</taxon>
        <taxon>Cocoseae</taxon>
        <taxon>Attaleinae</taxon>
        <taxon>Cocos</taxon>
    </lineage>
</organism>
<dbReference type="InterPro" id="IPR036430">
    <property type="entry name" value="RNase_T2-like_sf"/>
</dbReference>
<dbReference type="GO" id="GO:0005576">
    <property type="term" value="C:extracellular region"/>
    <property type="evidence" value="ECO:0007669"/>
    <property type="project" value="TreeGrafter"/>
</dbReference>
<dbReference type="SUPFAM" id="SSF55895">
    <property type="entry name" value="Ribonuclease Rh-like"/>
    <property type="match status" value="1"/>
</dbReference>
<dbReference type="Pfam" id="PF00445">
    <property type="entry name" value="Ribonuclease_T2"/>
    <property type="match status" value="1"/>
</dbReference>
<reference evidence="3" key="2">
    <citation type="submission" date="2019-07" db="EMBL/GenBank/DDBJ databases">
        <authorList>
            <person name="Yang Y."/>
            <person name="Bocs S."/>
            <person name="Baudouin L."/>
        </authorList>
    </citation>
    <scope>NUCLEOTIDE SEQUENCE</scope>
    <source>
        <tissue evidence="3">Spear leaf of Hainan Tall coconut</tissue>
    </source>
</reference>
<proteinExistence type="inferred from homology"/>
<gene>
    <name evidence="3" type="ORF">COCNU_02G012750</name>
</gene>
<dbReference type="Gene3D" id="3.90.730.10">
    <property type="entry name" value="Ribonuclease T2-like"/>
    <property type="match status" value="1"/>
</dbReference>
<protein>
    <submittedName>
        <fullName evidence="3">Putative Ribonuclease 3</fullName>
    </submittedName>
</protein>
<dbReference type="InterPro" id="IPR001568">
    <property type="entry name" value="RNase_T2-like"/>
</dbReference>
<dbReference type="PANTHER" id="PTHR11240:SF57">
    <property type="entry name" value="OS09G0538000 PROTEIN"/>
    <property type="match status" value="1"/>
</dbReference>
<comment type="caution">
    <text evidence="3">The sequence shown here is derived from an EMBL/GenBank/DDBJ whole genome shotgun (WGS) entry which is preliminary data.</text>
</comment>
<evidence type="ECO:0000313" key="4">
    <source>
        <dbReference type="Proteomes" id="UP000797356"/>
    </source>
</evidence>
<evidence type="ECO:0000256" key="2">
    <source>
        <dbReference type="RuleBase" id="RU004328"/>
    </source>
</evidence>
<dbReference type="AlphaFoldDB" id="A0A8K0I0D1"/>